<evidence type="ECO:0000313" key="3">
    <source>
        <dbReference type="EMBL" id="KAK7271763.1"/>
    </source>
</evidence>
<evidence type="ECO:0000313" key="4">
    <source>
        <dbReference type="Proteomes" id="UP001359559"/>
    </source>
</evidence>
<dbReference type="Gene3D" id="1.25.40.10">
    <property type="entry name" value="Tetratricopeptide repeat domain"/>
    <property type="match status" value="2"/>
</dbReference>
<dbReference type="InterPro" id="IPR011990">
    <property type="entry name" value="TPR-like_helical_dom_sf"/>
</dbReference>
<dbReference type="PANTHER" id="PTHR47926">
    <property type="entry name" value="PENTATRICOPEPTIDE REPEAT-CONTAINING PROTEIN"/>
    <property type="match status" value="1"/>
</dbReference>
<keyword evidence="1" id="KW-0677">Repeat</keyword>
<dbReference type="PROSITE" id="PS51375">
    <property type="entry name" value="PPR"/>
    <property type="match status" value="1"/>
</dbReference>
<dbReference type="PANTHER" id="PTHR47926:SF481">
    <property type="entry name" value="TETRATRICOPEPTIDE-LIKE HELICAL DOMAIN SUPERFAMILY"/>
    <property type="match status" value="1"/>
</dbReference>
<protein>
    <recommendedName>
        <fullName evidence="5">Pentatricopeptide repeat-containing protein</fullName>
    </recommendedName>
</protein>
<evidence type="ECO:0008006" key="5">
    <source>
        <dbReference type="Google" id="ProtNLM"/>
    </source>
</evidence>
<dbReference type="InterPro" id="IPR046960">
    <property type="entry name" value="PPR_At4g14850-like_plant"/>
</dbReference>
<dbReference type="InterPro" id="IPR002885">
    <property type="entry name" value="PPR_rpt"/>
</dbReference>
<proteinExistence type="predicted"/>
<feature type="repeat" description="PPR" evidence="2">
    <location>
        <begin position="5"/>
        <end position="40"/>
    </location>
</feature>
<sequence>MDARDLISWNAIIAGYASNGEWLKALLLFGNLVSVEKLLPDSVTMVSILPACAELKNLEAGKQIHACICRHPFLFEDVAVGNALKRLNAENDCPEQALGLFYKLQAQGMKPGAVTIMSLLPICTQMAPVHLLRQCHGYIIRSCFEDLHLKGALLDAYAKCGIIGSAHKIFQSSADKDLVMLCMA</sequence>
<dbReference type="Proteomes" id="UP001359559">
    <property type="component" value="Unassembled WGS sequence"/>
</dbReference>
<accession>A0AAN9I8R8</accession>
<organism evidence="3 4">
    <name type="scientific">Clitoria ternatea</name>
    <name type="common">Butterfly pea</name>
    <dbReference type="NCBI Taxonomy" id="43366"/>
    <lineage>
        <taxon>Eukaryota</taxon>
        <taxon>Viridiplantae</taxon>
        <taxon>Streptophyta</taxon>
        <taxon>Embryophyta</taxon>
        <taxon>Tracheophyta</taxon>
        <taxon>Spermatophyta</taxon>
        <taxon>Magnoliopsida</taxon>
        <taxon>eudicotyledons</taxon>
        <taxon>Gunneridae</taxon>
        <taxon>Pentapetalae</taxon>
        <taxon>rosids</taxon>
        <taxon>fabids</taxon>
        <taxon>Fabales</taxon>
        <taxon>Fabaceae</taxon>
        <taxon>Papilionoideae</taxon>
        <taxon>50 kb inversion clade</taxon>
        <taxon>NPAAA clade</taxon>
        <taxon>indigoferoid/millettioid clade</taxon>
        <taxon>Phaseoleae</taxon>
        <taxon>Clitoria</taxon>
    </lineage>
</organism>
<dbReference type="GO" id="GO:0009451">
    <property type="term" value="P:RNA modification"/>
    <property type="evidence" value="ECO:0007669"/>
    <property type="project" value="InterPro"/>
</dbReference>
<reference evidence="3 4" key="1">
    <citation type="submission" date="2024-01" db="EMBL/GenBank/DDBJ databases">
        <title>The genomes of 5 underutilized Papilionoideae crops provide insights into root nodulation and disease resistance.</title>
        <authorList>
            <person name="Yuan L."/>
        </authorList>
    </citation>
    <scope>NUCLEOTIDE SEQUENCE [LARGE SCALE GENOMIC DNA]</scope>
    <source>
        <strain evidence="3">LY-2023</strain>
        <tissue evidence="3">Leaf</tissue>
    </source>
</reference>
<dbReference type="GO" id="GO:0003723">
    <property type="term" value="F:RNA binding"/>
    <property type="evidence" value="ECO:0007669"/>
    <property type="project" value="InterPro"/>
</dbReference>
<name>A0AAN9I8R8_CLITE</name>
<evidence type="ECO:0000256" key="1">
    <source>
        <dbReference type="ARBA" id="ARBA00022737"/>
    </source>
</evidence>
<gene>
    <name evidence="3" type="ORF">RJT34_27932</name>
</gene>
<keyword evidence="4" id="KW-1185">Reference proteome</keyword>
<evidence type="ECO:0000256" key="2">
    <source>
        <dbReference type="PROSITE-ProRule" id="PRU00708"/>
    </source>
</evidence>
<dbReference type="EMBL" id="JAYKXN010000007">
    <property type="protein sequence ID" value="KAK7271763.1"/>
    <property type="molecule type" value="Genomic_DNA"/>
</dbReference>
<dbReference type="AlphaFoldDB" id="A0AAN9I8R8"/>
<dbReference type="NCBIfam" id="TIGR00756">
    <property type="entry name" value="PPR"/>
    <property type="match status" value="1"/>
</dbReference>
<comment type="caution">
    <text evidence="3">The sequence shown here is derived from an EMBL/GenBank/DDBJ whole genome shotgun (WGS) entry which is preliminary data.</text>
</comment>
<dbReference type="Pfam" id="PF01535">
    <property type="entry name" value="PPR"/>
    <property type="match status" value="1"/>
</dbReference>